<gene>
    <name evidence="2" type="ORF">OMES3154_00923</name>
</gene>
<feature type="domain" description="THIF-type NAD/FAD binding fold" evidence="1">
    <location>
        <begin position="11"/>
        <end position="228"/>
    </location>
</feature>
<name>A0A6I8MEJ6_9FUSO</name>
<dbReference type="PANTHER" id="PTHR43267">
    <property type="entry name" value="TRNA THREONYLCARBAMOYLADENOSINE DEHYDRATASE"/>
    <property type="match status" value="1"/>
</dbReference>
<dbReference type="GO" id="GO:0008641">
    <property type="term" value="F:ubiquitin-like modifier activating enzyme activity"/>
    <property type="evidence" value="ECO:0007669"/>
    <property type="project" value="InterPro"/>
</dbReference>
<protein>
    <submittedName>
        <fullName evidence="2">UBA/THIF-type NAD/FAD binding protein</fullName>
    </submittedName>
</protein>
<sequence>MSKNSERLEYLIGDKNLEILKNSKIIIFGLGGVGSFAAEALTRSFIGSITIVDYDIVNISNINRQLVALNSTIKRKKVDVMYDRIKDINSECKVFKIDKKLMIENIDEFNLKEYDYVIDAIDDISAKLTLIRHCLMNKIKIVSSMGMANKLDPTKVKITKLYDTRFCAFARKLRRELKNINSARELPVIYSEEFAIRHDNDNLGSTSFVPPVAGITVASYVVRRLLDIKINYRRRDDR</sequence>
<dbReference type="RefSeq" id="WP_156683617.1">
    <property type="nucleotide sequence ID" value="NZ_CABWIB010000001.1"/>
</dbReference>
<evidence type="ECO:0000313" key="2">
    <source>
        <dbReference type="EMBL" id="VWL85638.1"/>
    </source>
</evidence>
<dbReference type="InterPro" id="IPR000594">
    <property type="entry name" value="ThiF_NAD_FAD-bd"/>
</dbReference>
<reference evidence="2 3" key="1">
    <citation type="submission" date="2019-10" db="EMBL/GenBank/DDBJ databases">
        <authorList>
            <person name="Blom J."/>
        </authorList>
    </citation>
    <scope>NUCLEOTIDE SEQUENCE [LARGE SCALE GENOMIC DNA]</scope>
    <source>
        <strain evidence="2 3">ES3154-GLU</strain>
    </source>
</reference>
<dbReference type="CDD" id="cd00755">
    <property type="entry name" value="YgdL_like"/>
    <property type="match status" value="1"/>
</dbReference>
<keyword evidence="3" id="KW-1185">Reference proteome</keyword>
<evidence type="ECO:0000313" key="3">
    <source>
        <dbReference type="Proteomes" id="UP000419017"/>
    </source>
</evidence>
<organism evidence="2 3">
    <name type="scientific">Oceanivirga miroungae</name>
    <dbReference type="NCBI Taxonomy" id="1130046"/>
    <lineage>
        <taxon>Bacteria</taxon>
        <taxon>Fusobacteriati</taxon>
        <taxon>Fusobacteriota</taxon>
        <taxon>Fusobacteriia</taxon>
        <taxon>Fusobacteriales</taxon>
        <taxon>Leptotrichiaceae</taxon>
        <taxon>Oceanivirga</taxon>
    </lineage>
</organism>
<proteinExistence type="predicted"/>
<dbReference type="Pfam" id="PF00899">
    <property type="entry name" value="ThiF"/>
    <property type="match status" value="1"/>
</dbReference>
<dbReference type="Gene3D" id="3.40.50.720">
    <property type="entry name" value="NAD(P)-binding Rossmann-like Domain"/>
    <property type="match status" value="1"/>
</dbReference>
<dbReference type="AlphaFoldDB" id="A0A6I8MEJ6"/>
<dbReference type="SUPFAM" id="SSF69572">
    <property type="entry name" value="Activating enzymes of the ubiquitin-like proteins"/>
    <property type="match status" value="1"/>
</dbReference>
<dbReference type="InterPro" id="IPR035985">
    <property type="entry name" value="Ubiquitin-activating_enz"/>
</dbReference>
<dbReference type="GO" id="GO:0061503">
    <property type="term" value="F:tRNA threonylcarbamoyladenosine dehydratase"/>
    <property type="evidence" value="ECO:0007669"/>
    <property type="project" value="TreeGrafter"/>
</dbReference>
<dbReference type="PANTHER" id="PTHR43267:SF1">
    <property type="entry name" value="TRNA THREONYLCARBAMOYLADENOSINE DEHYDRATASE"/>
    <property type="match status" value="1"/>
</dbReference>
<dbReference type="EMBL" id="CABWIB010000001">
    <property type="protein sequence ID" value="VWL85638.1"/>
    <property type="molecule type" value="Genomic_DNA"/>
</dbReference>
<dbReference type="GO" id="GO:0061504">
    <property type="term" value="P:cyclic threonylcarbamoyladenosine biosynthetic process"/>
    <property type="evidence" value="ECO:0007669"/>
    <property type="project" value="TreeGrafter"/>
</dbReference>
<dbReference type="InterPro" id="IPR045886">
    <property type="entry name" value="ThiF/MoeB/HesA"/>
</dbReference>
<accession>A0A6I8MEJ6</accession>
<evidence type="ECO:0000259" key="1">
    <source>
        <dbReference type="Pfam" id="PF00899"/>
    </source>
</evidence>
<dbReference type="Proteomes" id="UP000419017">
    <property type="component" value="Unassembled WGS sequence"/>
</dbReference>